<accession>A0A9E7GCR7</accession>
<name>A0A9E7GCR7_9LILI</name>
<gene>
    <name evidence="2" type="ORF">MUK42_23795</name>
</gene>
<feature type="region of interest" description="Disordered" evidence="1">
    <location>
        <begin position="1"/>
        <end position="29"/>
    </location>
</feature>
<evidence type="ECO:0000313" key="2">
    <source>
        <dbReference type="EMBL" id="URE08853.1"/>
    </source>
</evidence>
<protein>
    <submittedName>
        <fullName evidence="2">Uncharacterized protein</fullName>
    </submittedName>
</protein>
<evidence type="ECO:0000313" key="3">
    <source>
        <dbReference type="Proteomes" id="UP001055439"/>
    </source>
</evidence>
<dbReference type="AlphaFoldDB" id="A0A9E7GCR7"/>
<reference evidence="2" key="1">
    <citation type="submission" date="2022-05" db="EMBL/GenBank/DDBJ databases">
        <title>The Musa troglodytarum L. genome provides insights into the mechanism of non-climacteric behaviour and enrichment of carotenoids.</title>
        <authorList>
            <person name="Wang J."/>
        </authorList>
    </citation>
    <scope>NUCLEOTIDE SEQUENCE</scope>
    <source>
        <tissue evidence="2">Leaf</tissue>
    </source>
</reference>
<keyword evidence="3" id="KW-1185">Reference proteome</keyword>
<proteinExistence type="predicted"/>
<organism evidence="2 3">
    <name type="scientific">Musa troglodytarum</name>
    <name type="common">fe'i banana</name>
    <dbReference type="NCBI Taxonomy" id="320322"/>
    <lineage>
        <taxon>Eukaryota</taxon>
        <taxon>Viridiplantae</taxon>
        <taxon>Streptophyta</taxon>
        <taxon>Embryophyta</taxon>
        <taxon>Tracheophyta</taxon>
        <taxon>Spermatophyta</taxon>
        <taxon>Magnoliopsida</taxon>
        <taxon>Liliopsida</taxon>
        <taxon>Zingiberales</taxon>
        <taxon>Musaceae</taxon>
        <taxon>Musa</taxon>
    </lineage>
</organism>
<sequence length="95" mass="10707">MASPDHGIHPRANGAGKGQRLDLREVDPPPVSFVPRVFVRHEWNTDLMMRGNFNSVRIHVVPLRYNPVFWCVLKKNNVVGSLLDFNPCLCASIDA</sequence>
<dbReference type="Proteomes" id="UP001055439">
    <property type="component" value="Chromosome 6"/>
</dbReference>
<evidence type="ECO:0000256" key="1">
    <source>
        <dbReference type="SAM" id="MobiDB-lite"/>
    </source>
</evidence>
<dbReference type="EMBL" id="CP097508">
    <property type="protein sequence ID" value="URE08853.1"/>
    <property type="molecule type" value="Genomic_DNA"/>
</dbReference>